<reference evidence="7" key="1">
    <citation type="journal article" date="2013" name="PLoS Genet.">
        <title>The genome of Spraguea lophii and the basis of host-microsporidian interactions.</title>
        <authorList>
            <person name="Campbell S.E."/>
            <person name="Williams T.A."/>
            <person name="Yousuf A."/>
            <person name="Soanes D.M."/>
            <person name="Paszkiewicz K.H."/>
            <person name="Williams B.A.P."/>
        </authorList>
    </citation>
    <scope>NUCLEOTIDE SEQUENCE [LARGE SCALE GENOMIC DNA]</scope>
    <source>
        <strain evidence="7">42_110</strain>
    </source>
</reference>
<dbReference type="OMA" id="IMEIGSF"/>
<evidence type="ECO:0000256" key="1">
    <source>
        <dbReference type="ARBA" id="ARBA00007817"/>
    </source>
</evidence>
<dbReference type="STRING" id="1358809.S7W958"/>
<dbReference type="EMDB" id="EMD-13892"/>
<dbReference type="EMDB" id="EMD-17457"/>
<keyword evidence="2 6" id="KW-0689">Ribosomal protein</keyword>
<evidence type="ECO:0000313" key="7">
    <source>
        <dbReference type="Proteomes" id="UP000014978"/>
    </source>
</evidence>
<dbReference type="AlphaFoldDB" id="S7W958"/>
<dbReference type="InterPro" id="IPR038526">
    <property type="entry name" value="Ribosomal_eL22_sf"/>
</dbReference>
<evidence type="ECO:0000256" key="4">
    <source>
        <dbReference type="ARBA" id="ARBA00040613"/>
    </source>
</evidence>
<proteinExistence type="evidence at protein level"/>
<dbReference type="FunCoup" id="S7W958">
    <property type="interactions" value="152"/>
</dbReference>
<gene>
    <name evidence="6" type="ORF">SLOPH_63</name>
</gene>
<name>S7W958_SPRLO</name>
<organism evidence="6 7">
    <name type="scientific">Spraguea lophii (strain 42_110)</name>
    <name type="common">Microsporidian parasite</name>
    <dbReference type="NCBI Taxonomy" id="1358809"/>
    <lineage>
        <taxon>Eukaryota</taxon>
        <taxon>Fungi</taxon>
        <taxon>Fungi incertae sedis</taxon>
        <taxon>Microsporidia</taxon>
        <taxon>Spragueidae</taxon>
        <taxon>Spraguea</taxon>
    </lineage>
</organism>
<evidence type="ECO:0000313" key="6">
    <source>
        <dbReference type="EMBL" id="EPR78232.1"/>
    </source>
</evidence>
<dbReference type="GO" id="GO:0003735">
    <property type="term" value="F:structural constituent of ribosome"/>
    <property type="evidence" value="ECO:0007669"/>
    <property type="project" value="InterPro"/>
</dbReference>
<dbReference type="PDB" id="8P60">
    <property type="method" value="EM"/>
    <property type="resolution" value="14.30 A"/>
    <property type="chains" value="KU0/LU0=1-113"/>
</dbReference>
<keyword evidence="3" id="KW-0687">Ribonucleoprotein</keyword>
<evidence type="ECO:0000256" key="5">
    <source>
        <dbReference type="ARBA" id="ARBA00041214"/>
    </source>
</evidence>
<dbReference type="GO" id="GO:0005840">
    <property type="term" value="C:ribosome"/>
    <property type="evidence" value="ECO:0007669"/>
    <property type="project" value="UniProtKB-KW"/>
</dbReference>
<dbReference type="GO" id="GO:0003723">
    <property type="term" value="F:RNA binding"/>
    <property type="evidence" value="ECO:0007669"/>
    <property type="project" value="TreeGrafter"/>
</dbReference>
<dbReference type="OrthoDB" id="10259820at2759"/>
<dbReference type="PANTHER" id="PTHR10064:SF0">
    <property type="entry name" value="FI24544P1-RELATED"/>
    <property type="match status" value="1"/>
</dbReference>
<dbReference type="InterPro" id="IPR002671">
    <property type="entry name" value="Ribosomal_eL22"/>
</dbReference>
<dbReference type="GO" id="GO:1990904">
    <property type="term" value="C:ribonucleoprotein complex"/>
    <property type="evidence" value="ECO:0007669"/>
    <property type="project" value="UniProtKB-KW"/>
</dbReference>
<dbReference type="Gene3D" id="3.30.1360.210">
    <property type="match status" value="1"/>
</dbReference>
<dbReference type="Proteomes" id="UP000014978">
    <property type="component" value="Unassembled WGS sequence"/>
</dbReference>
<dbReference type="InParanoid" id="S7W958"/>
<evidence type="ECO:0007829" key="9">
    <source>
        <dbReference type="PDB" id="8P5D"/>
    </source>
</evidence>
<sequence length="113" mass="12834">MSEAAVQDQSITYTLDCTKCTEQSLFSTDDLKEYLLGNIKYNGKKGQLGKKVLLSNTGHAVDVFFAKKTSKRYLKYLIKKFLRAKGLSDWVRPIAGDKQSYKFSFFSKQAGEE</sequence>
<dbReference type="GO" id="GO:0002181">
    <property type="term" value="P:cytoplasmic translation"/>
    <property type="evidence" value="ECO:0007669"/>
    <property type="project" value="TreeGrafter"/>
</dbReference>
<dbReference type="Pfam" id="PF01776">
    <property type="entry name" value="Ribosomal_L22e"/>
    <property type="match status" value="1"/>
</dbReference>
<comment type="similarity">
    <text evidence="1">Belongs to the eukaryotic ribosomal protein eL22 family.</text>
</comment>
<dbReference type="PANTHER" id="PTHR10064">
    <property type="entry name" value="60S RIBOSOMAL PROTEIN L22"/>
    <property type="match status" value="1"/>
</dbReference>
<dbReference type="PDB" id="7QCA">
    <property type="method" value="EM"/>
    <property type="resolution" value="2.79 A"/>
    <property type="chains" value="LU0=1-113"/>
</dbReference>
<evidence type="ECO:0000256" key="3">
    <source>
        <dbReference type="ARBA" id="ARBA00023274"/>
    </source>
</evidence>
<comment type="caution">
    <text evidence="6">The sequence shown here is derived from an EMBL/GenBank/DDBJ whole genome shotgun (WGS) entry which is preliminary data.</text>
</comment>
<dbReference type="HOGENOM" id="CLU_105624_0_0_1"/>
<dbReference type="VEuPathDB" id="MicrosporidiaDB:SLOPH_63"/>
<evidence type="ECO:0000256" key="2">
    <source>
        <dbReference type="ARBA" id="ARBA00022980"/>
    </source>
</evidence>
<dbReference type="EMBL" id="ATCN01000926">
    <property type="protein sequence ID" value="EPR78232.1"/>
    <property type="molecule type" value="Genomic_DNA"/>
</dbReference>
<reference evidence="8 9" key="2">
    <citation type="journal article" date="2023" name="Nat. Microbiol.">
        <title>CryoEM reveals that ribosomes in microsporidian spores are locked in a dimeric hibernating state.</title>
        <authorList>
            <person name="McLaren M."/>
            <person name="Conners R."/>
            <person name="Isupov M.N."/>
            <person name="Gil-Diez P."/>
            <person name="Gambelli L."/>
            <person name="Gold V.A.M."/>
            <person name="Walter A."/>
            <person name="Connell S.R."/>
            <person name="Williams B."/>
            <person name="Daum B."/>
        </authorList>
    </citation>
    <scope>STRUCTURE BY ELECTRON MICROSCOPY (2.79 ANGSTROMS)</scope>
</reference>
<evidence type="ECO:0007829" key="8">
    <source>
        <dbReference type="PDB" id="7QCA"/>
    </source>
</evidence>
<keyword evidence="8 9" id="KW-0002">3D-structure</keyword>
<dbReference type="PDB" id="8P5D">
    <property type="method" value="EM"/>
    <property type="resolution" value="10.80 A"/>
    <property type="chains" value="LU0=1-113"/>
</dbReference>
<dbReference type="EMDB" id="EMD-17448"/>
<keyword evidence="7" id="KW-1185">Reference proteome</keyword>
<accession>S7W958</accession>
<protein>
    <recommendedName>
        <fullName evidence="4">Large ribosomal subunit protein eL22</fullName>
    </recommendedName>
    <alternativeName>
        <fullName evidence="5">60S ribosomal protein L22</fullName>
    </alternativeName>
</protein>